<feature type="region of interest" description="Disordered" evidence="1">
    <location>
        <begin position="221"/>
        <end position="243"/>
    </location>
</feature>
<feature type="region of interest" description="Disordered" evidence="1">
    <location>
        <begin position="718"/>
        <end position="739"/>
    </location>
</feature>
<dbReference type="InParanoid" id="A8X0U8"/>
<dbReference type="PANTHER" id="PTHR14388">
    <property type="entry name" value="T CELL-SPECIFIC ADAPTER PROTEIN TSAD"/>
    <property type="match status" value="1"/>
</dbReference>
<dbReference type="RefSeq" id="XP_045093064.1">
    <property type="nucleotide sequence ID" value="XM_045235633.1"/>
</dbReference>
<evidence type="ECO:0000313" key="3">
    <source>
        <dbReference type="Proteomes" id="UP000008549"/>
    </source>
</evidence>
<dbReference type="OMA" id="DQRWKIC"/>
<dbReference type="PANTHER" id="PTHR14388:SF21">
    <property type="entry name" value="DDE_TNP_1_7 DOMAIN-CONTAINING PROTEIN"/>
    <property type="match status" value="1"/>
</dbReference>
<dbReference type="eggNOG" id="ENOG502TH2C">
    <property type="taxonomic scope" value="Eukaryota"/>
</dbReference>
<dbReference type="GO" id="GO:0005737">
    <property type="term" value="C:cytoplasm"/>
    <property type="evidence" value="ECO:0000318"/>
    <property type="project" value="GO_Central"/>
</dbReference>
<reference evidence="2 3" key="1">
    <citation type="journal article" date="2003" name="PLoS Biol.">
        <title>The genome sequence of Caenorhabditis briggsae: a platform for comparative genomics.</title>
        <authorList>
            <person name="Stein L.D."/>
            <person name="Bao Z."/>
            <person name="Blasiar D."/>
            <person name="Blumenthal T."/>
            <person name="Brent M.R."/>
            <person name="Chen N."/>
            <person name="Chinwalla A."/>
            <person name="Clarke L."/>
            <person name="Clee C."/>
            <person name="Coghlan A."/>
            <person name="Coulson A."/>
            <person name="D'Eustachio P."/>
            <person name="Fitch D.H."/>
            <person name="Fulton L.A."/>
            <person name="Fulton R.E."/>
            <person name="Griffiths-Jones S."/>
            <person name="Harris T.W."/>
            <person name="Hillier L.W."/>
            <person name="Kamath R."/>
            <person name="Kuwabara P.E."/>
            <person name="Mardis E.R."/>
            <person name="Marra M.A."/>
            <person name="Miner T.L."/>
            <person name="Minx P."/>
            <person name="Mullikin J.C."/>
            <person name="Plumb R.W."/>
            <person name="Rogers J."/>
            <person name="Schein J.E."/>
            <person name="Sohrmann M."/>
            <person name="Spieth J."/>
            <person name="Stajich J.E."/>
            <person name="Wei C."/>
            <person name="Willey D."/>
            <person name="Wilson R.K."/>
            <person name="Durbin R."/>
            <person name="Waterston R.H."/>
        </authorList>
    </citation>
    <scope>NUCLEOTIDE SEQUENCE [LARGE SCALE GENOMIC DNA]</scope>
    <source>
        <strain evidence="2 3">AF16</strain>
    </source>
</reference>
<gene>
    <name evidence="2 4" type="ORF">CBG06123</name>
    <name evidence="2" type="ORF">CBG_06123</name>
</gene>
<feature type="region of interest" description="Disordered" evidence="1">
    <location>
        <begin position="286"/>
        <end position="319"/>
    </location>
</feature>
<feature type="compositionally biased region" description="Basic and acidic residues" evidence="1">
    <location>
        <begin position="446"/>
        <end position="458"/>
    </location>
</feature>
<dbReference type="EMBL" id="HE600986">
    <property type="protein sequence ID" value="CAP26258.2"/>
    <property type="molecule type" value="Genomic_DNA"/>
</dbReference>
<dbReference type="HOGENOM" id="CLU_332399_0_0_1"/>
<dbReference type="KEGG" id="cbr:CBG_06123"/>
<organism evidence="2 3">
    <name type="scientific">Caenorhabditis briggsae</name>
    <dbReference type="NCBI Taxonomy" id="6238"/>
    <lineage>
        <taxon>Eukaryota</taxon>
        <taxon>Metazoa</taxon>
        <taxon>Ecdysozoa</taxon>
        <taxon>Nematoda</taxon>
        <taxon>Chromadorea</taxon>
        <taxon>Rhabditida</taxon>
        <taxon>Rhabditina</taxon>
        <taxon>Rhabditomorpha</taxon>
        <taxon>Rhabditoidea</taxon>
        <taxon>Rhabditidae</taxon>
        <taxon>Peloderinae</taxon>
        <taxon>Caenorhabditis</taxon>
    </lineage>
</organism>
<feature type="compositionally biased region" description="Low complexity" evidence="1">
    <location>
        <begin position="288"/>
        <end position="302"/>
    </location>
</feature>
<sequence length="864" mass="97814">MTTTTEMNPSPVPEKIERADSPESASVENSAPKAAVGFDTADQKLRVITADDIADAAEKGDLVDVDGRMLTILEFCDSVESARASCEEHANGMNGMGLSSIRYEHDEDDDTTQETSTSGLEDKDDGMIEMEDAGLGIDNPADGIGALDASAFGGVAFGVVAELQQQIDEMKNTMRDAIAITMNDLQFDMDRLHQKQENLVHLYQKMLGTGRDGRLMAPFSEKYPSKPFDGSHVSARPTGKNPEEIINTHFSDLEKMWANRQAENENYVRNELLSNPLLMGPRAKPKISTTTSAIPSSSSSTSKRVVDTAENGEQEYTFGTNGTQGKRIVNGIVKSVEKLSYPFITREEEEECLEAANGQAPIYAQLLAKLLFVDTIMMYFKDQDTAKRNWLHDAVDYRFPTLDKPTHVSKWKNCSFFINKNMREAVIASGSSMPRAPCGPRGPIGPKDKFKNDQKGSEDVSTNEEEEEDVAVVRTPKPKQTARVNRESSLEGIDWEYLDSDYEKECYEECRGDQYKYAELMALRLFSTSLTIKFKEQDQVRKEWLRACVEARFPIEDRERNDQRWKICGQTCNRNRTKVVGADGREERYPYFDQSIEEECFRQSDGQPSLYAELMNAKLFPTTQHLFFKDQDLGKRNWLHTILDKRFPSTDKVTQTSKWKACTNAINKKLFDGTVTPITKEALFPNASLKVELDDSKVAVPETPEDTPRSSVARFERRRLPSEAPSVPGSLKRKATEDVETPVIPAAKRESVRNKQKKEKELYSAYPYVSEEEEVAILESANGNPQVYGRELGRILFADTIKNYFKFLFFKDQDPDKRQWIHEILDFRFPSKNQLESKQKWKNVTAAINRNMTTAVVSRRSLPR</sequence>
<evidence type="ECO:0000313" key="2">
    <source>
        <dbReference type="EMBL" id="CAP26258.2"/>
    </source>
</evidence>
<dbReference type="Proteomes" id="UP000008549">
    <property type="component" value="Unassembled WGS sequence"/>
</dbReference>
<dbReference type="GeneID" id="8575372"/>
<accession>A8X0U8</accession>
<dbReference type="CTD" id="8575372"/>
<name>A8X0U8_CAEBR</name>
<feature type="compositionally biased region" description="Acidic residues" evidence="1">
    <location>
        <begin position="461"/>
        <end position="470"/>
    </location>
</feature>
<feature type="region of interest" description="Disordered" evidence="1">
    <location>
        <begin position="430"/>
        <end position="485"/>
    </location>
</feature>
<dbReference type="FunCoup" id="A8X0U8">
    <property type="interactions" value="1343"/>
</dbReference>
<reference evidence="2 3" key="2">
    <citation type="journal article" date="2011" name="PLoS Genet.">
        <title>Caenorhabditis briggsae recombinant inbred line genotypes reveal inter-strain incompatibility and the evolution of recombination.</title>
        <authorList>
            <person name="Ross J.A."/>
            <person name="Koboldt D.C."/>
            <person name="Staisch J.E."/>
            <person name="Chamberlin H.M."/>
            <person name="Gupta B.P."/>
            <person name="Miller R.D."/>
            <person name="Baird S.E."/>
            <person name="Haag E.S."/>
        </authorList>
    </citation>
    <scope>NUCLEOTIDE SEQUENCE [LARGE SCALE GENOMIC DNA]</scope>
    <source>
        <strain evidence="2 3">AF16</strain>
    </source>
</reference>
<feature type="region of interest" description="Disordered" evidence="1">
    <location>
        <begin position="1"/>
        <end position="38"/>
    </location>
</feature>
<keyword evidence="3" id="KW-1185">Reference proteome</keyword>
<evidence type="ECO:0000256" key="1">
    <source>
        <dbReference type="SAM" id="MobiDB-lite"/>
    </source>
</evidence>
<protein>
    <submittedName>
        <fullName evidence="2">Protein CBG06123</fullName>
    </submittedName>
</protein>
<dbReference type="WormBase" id="CBG06123">
    <property type="protein sequence ID" value="CBP15529"/>
    <property type="gene ID" value="WBGene00028450"/>
</dbReference>
<evidence type="ECO:0000313" key="4">
    <source>
        <dbReference type="WormBase" id="CBG06123"/>
    </source>
</evidence>
<dbReference type="AlphaFoldDB" id="A8X0U8"/>
<proteinExistence type="predicted"/>